<dbReference type="InterPro" id="IPR011009">
    <property type="entry name" value="Kinase-like_dom_sf"/>
</dbReference>
<name>A0A1R1L996_9MICC</name>
<proteinExistence type="inferred from homology"/>
<keyword evidence="1 2" id="KW-0418">Kinase</keyword>
<dbReference type="Pfam" id="PF03881">
    <property type="entry name" value="Fructosamin_kin"/>
    <property type="match status" value="1"/>
</dbReference>
<reference evidence="2 3" key="1">
    <citation type="submission" date="2016-12" db="EMBL/GenBank/DDBJ databases">
        <title>Draft genome of Tersicoccus phoenicis 1P05MA.</title>
        <authorList>
            <person name="Nakajima Y."/>
            <person name="Yoshizawa S."/>
            <person name="Nakamura K."/>
            <person name="Ogura Y."/>
            <person name="Hayashi T."/>
            <person name="Kogure K."/>
        </authorList>
    </citation>
    <scope>NUCLEOTIDE SEQUENCE [LARGE SCALE GENOMIC DNA]</scope>
    <source>
        <strain evidence="2 3">1p05MA</strain>
    </source>
</reference>
<dbReference type="Gene3D" id="1.10.510.10">
    <property type="entry name" value="Transferase(Phosphotransferase) domain 1"/>
    <property type="match status" value="1"/>
</dbReference>
<accession>A0A1R1L996</accession>
<dbReference type="Gene3D" id="1.20.1270.240">
    <property type="match status" value="1"/>
</dbReference>
<keyword evidence="3" id="KW-1185">Reference proteome</keyword>
<dbReference type="PIRSF" id="PIRSF006221">
    <property type="entry name" value="Ketosamine-3-kinase"/>
    <property type="match status" value="1"/>
</dbReference>
<dbReference type="Proteomes" id="UP000187085">
    <property type="component" value="Unassembled WGS sequence"/>
</dbReference>
<gene>
    <name evidence="2" type="ORF">BKD30_09330</name>
</gene>
<comment type="caution">
    <text evidence="2">The sequence shown here is derived from an EMBL/GenBank/DDBJ whole genome shotgun (WGS) entry which is preliminary data.</text>
</comment>
<dbReference type="AlphaFoldDB" id="A0A1R1L996"/>
<dbReference type="InterPro" id="IPR016477">
    <property type="entry name" value="Fructo-/Ketosamine-3-kinase"/>
</dbReference>
<evidence type="ECO:0000256" key="1">
    <source>
        <dbReference type="PIRNR" id="PIRNR006221"/>
    </source>
</evidence>
<dbReference type="STRING" id="554083.BKD30_09330"/>
<evidence type="ECO:0000313" key="2">
    <source>
        <dbReference type="EMBL" id="OMH24103.1"/>
    </source>
</evidence>
<dbReference type="Gene3D" id="3.30.200.20">
    <property type="entry name" value="Phosphorylase Kinase, domain 1"/>
    <property type="match status" value="1"/>
</dbReference>
<dbReference type="OrthoDB" id="5291879at2"/>
<comment type="similarity">
    <text evidence="1">Belongs to the fructosamine kinase family.</text>
</comment>
<dbReference type="PANTHER" id="PTHR12149">
    <property type="entry name" value="FRUCTOSAMINE 3 KINASE-RELATED PROTEIN"/>
    <property type="match status" value="1"/>
</dbReference>
<dbReference type="EMBL" id="MRDE01000064">
    <property type="protein sequence ID" value="OMH24103.1"/>
    <property type="molecule type" value="Genomic_DNA"/>
</dbReference>
<dbReference type="PANTHER" id="PTHR12149:SF8">
    <property type="entry name" value="PROTEIN-RIBULOSAMINE 3-KINASE"/>
    <property type="match status" value="1"/>
</dbReference>
<sequence>MATFRKDRSGAPRGFFACEAAGLRWLASAGGAPAVTVLEVDEDHLLLDRLDQVAPTPEAAEAFGRALAVTHDAGADAFGAPPAGWDGDGFFGPLEDPLPMPAAAEPTWGAFYARARLGPLLDLPRARHAFSPRTRAAIGDVIDRLLAGDFDDGDFDDGDLDDDEAPARLHGDLWNGNVMWTPDGATLIDPAAHGGHRETDLAFLALFGSPFLDRVLAGYQQAHPLRPGWQDRVPLHQLYPLMLHAILFDPPEHGGYHGGYAQQTDRAARAALSLR</sequence>
<protein>
    <submittedName>
        <fullName evidence="2">Fructosamine kinase</fullName>
    </submittedName>
</protein>
<dbReference type="RefSeq" id="WP_076704205.1">
    <property type="nucleotide sequence ID" value="NZ_MRDE01000064.1"/>
</dbReference>
<keyword evidence="1" id="KW-0808">Transferase</keyword>
<dbReference type="SUPFAM" id="SSF56112">
    <property type="entry name" value="Protein kinase-like (PK-like)"/>
    <property type="match status" value="1"/>
</dbReference>
<organism evidence="2 3">
    <name type="scientific">Tersicoccus phoenicis</name>
    <dbReference type="NCBI Taxonomy" id="554083"/>
    <lineage>
        <taxon>Bacteria</taxon>
        <taxon>Bacillati</taxon>
        <taxon>Actinomycetota</taxon>
        <taxon>Actinomycetes</taxon>
        <taxon>Micrococcales</taxon>
        <taxon>Micrococcaceae</taxon>
        <taxon>Tersicoccus</taxon>
    </lineage>
</organism>
<evidence type="ECO:0000313" key="3">
    <source>
        <dbReference type="Proteomes" id="UP000187085"/>
    </source>
</evidence>
<dbReference type="GO" id="GO:0016301">
    <property type="term" value="F:kinase activity"/>
    <property type="evidence" value="ECO:0007669"/>
    <property type="project" value="UniProtKB-UniRule"/>
</dbReference>